<evidence type="ECO:0000259" key="2">
    <source>
        <dbReference type="SMART" id="SM00966"/>
    </source>
</evidence>
<feature type="domain" description="SpoVT-AbrB" evidence="2">
    <location>
        <begin position="10"/>
        <end position="51"/>
    </location>
</feature>
<dbReference type="AlphaFoldDB" id="M2U6R0"/>
<evidence type="ECO:0000313" key="4">
    <source>
        <dbReference type="Proteomes" id="UP000011717"/>
    </source>
</evidence>
<dbReference type="SMART" id="SM00966">
    <property type="entry name" value="SpoVT_AbrB"/>
    <property type="match status" value="1"/>
</dbReference>
<dbReference type="Gene3D" id="2.10.260.10">
    <property type="match status" value="1"/>
</dbReference>
<dbReference type="SUPFAM" id="SSF89447">
    <property type="entry name" value="AbrB/MazE/MraZ-like"/>
    <property type="match status" value="1"/>
</dbReference>
<dbReference type="InterPro" id="IPR007159">
    <property type="entry name" value="SpoVT-AbrB_dom"/>
</dbReference>
<dbReference type="Proteomes" id="UP000011717">
    <property type="component" value="Unassembled WGS sequence"/>
</dbReference>
<sequence>MIDFAITRIFKSGNSLAVRIPKEFGLEAGHEYELKRVGDQIRLLRRGRKIDTSGFAGTAPDMRPRSPDEGTFEEAERDWPATERS</sequence>
<dbReference type="EMBL" id="AMRV01000002">
    <property type="protein sequence ID" value="EMD83683.1"/>
    <property type="molecule type" value="Genomic_DNA"/>
</dbReference>
<dbReference type="InterPro" id="IPR037914">
    <property type="entry name" value="SpoVT-AbrB_sf"/>
</dbReference>
<organism evidence="3 4">
    <name type="scientific">Pacificimonas flava</name>
    <dbReference type="NCBI Taxonomy" id="1234595"/>
    <lineage>
        <taxon>Bacteria</taxon>
        <taxon>Pseudomonadati</taxon>
        <taxon>Pseudomonadota</taxon>
        <taxon>Alphaproteobacteria</taxon>
        <taxon>Sphingomonadales</taxon>
        <taxon>Sphingosinicellaceae</taxon>
        <taxon>Pacificimonas</taxon>
    </lineage>
</organism>
<comment type="caution">
    <text evidence="3">The sequence shown here is derived from an EMBL/GenBank/DDBJ whole genome shotgun (WGS) entry which is preliminary data.</text>
</comment>
<name>M2U6R0_9SPHN</name>
<dbReference type="RefSeq" id="WP_008600128.1">
    <property type="nucleotide sequence ID" value="NZ_AMRV01000002.1"/>
</dbReference>
<proteinExistence type="predicted"/>
<dbReference type="OrthoDB" id="7173678at2"/>
<dbReference type="GO" id="GO:0003677">
    <property type="term" value="F:DNA binding"/>
    <property type="evidence" value="ECO:0007669"/>
    <property type="project" value="InterPro"/>
</dbReference>
<evidence type="ECO:0000256" key="1">
    <source>
        <dbReference type="SAM" id="MobiDB-lite"/>
    </source>
</evidence>
<evidence type="ECO:0000313" key="3">
    <source>
        <dbReference type="EMBL" id="EMD83683.1"/>
    </source>
</evidence>
<reference evidence="3 4" key="1">
    <citation type="journal article" date="2013" name="Genome Announc.">
        <title>Draft Genome Sequence of Strain JLT2015T, Belonging to the Family Sphingomonadaceae of the Alphaproteobacteria.</title>
        <authorList>
            <person name="Tang K."/>
            <person name="Liu K."/>
            <person name="Li S."/>
            <person name="Jiao N."/>
        </authorList>
    </citation>
    <scope>NUCLEOTIDE SEQUENCE [LARGE SCALE GENOMIC DNA]</scope>
    <source>
        <strain evidence="3 4">JLT2015</strain>
    </source>
</reference>
<dbReference type="PATRIC" id="fig|1234595.3.peg.654"/>
<accession>M2U6R0</accession>
<protein>
    <recommendedName>
        <fullName evidence="2">SpoVT-AbrB domain-containing protein</fullName>
    </recommendedName>
</protein>
<gene>
    <name evidence="3" type="ORF">C725_0655</name>
</gene>
<feature type="region of interest" description="Disordered" evidence="1">
    <location>
        <begin position="52"/>
        <end position="85"/>
    </location>
</feature>
<keyword evidence="4" id="KW-1185">Reference proteome</keyword>